<evidence type="ECO:0008006" key="4">
    <source>
        <dbReference type="Google" id="ProtNLM"/>
    </source>
</evidence>
<sequence length="109" mass="11981">MTPNRNTPASREFGIEFGTLSDALEERSYPITDEDLLAAEGDHALEFPNGSETLRGVLGEGAGQTYESPADVREAVLTMVDSRAVGRRFYSDRTPPANGEDRRDDQLSF</sequence>
<dbReference type="RefSeq" id="WP_114577721.1">
    <property type="nucleotide sequence ID" value="NZ_JAIVEF010000008.1"/>
</dbReference>
<evidence type="ECO:0000256" key="1">
    <source>
        <dbReference type="SAM" id="MobiDB-lite"/>
    </source>
</evidence>
<proteinExistence type="predicted"/>
<reference evidence="2 3" key="1">
    <citation type="journal article" date="2019" name="Int. J. Syst. Evol. Microbiol.">
        <title>The Global Catalogue of Microorganisms (GCM) 10K type strain sequencing project: providing services to taxonomists for standard genome sequencing and annotation.</title>
        <authorList>
            <consortium name="The Broad Institute Genomics Platform"/>
            <consortium name="The Broad Institute Genome Sequencing Center for Infectious Disease"/>
            <person name="Wu L."/>
            <person name="Ma J."/>
        </authorList>
    </citation>
    <scope>NUCLEOTIDE SEQUENCE [LARGE SCALE GENOMIC DNA]</scope>
    <source>
        <strain evidence="2 3">CGMCC 1.15824</strain>
    </source>
</reference>
<dbReference type="Pfam" id="PF19102">
    <property type="entry name" value="DUF5789"/>
    <property type="match status" value="1"/>
</dbReference>
<evidence type="ECO:0000313" key="2">
    <source>
        <dbReference type="EMBL" id="MFC4990247.1"/>
    </source>
</evidence>
<dbReference type="EMBL" id="JBHSJG010000065">
    <property type="protein sequence ID" value="MFC4990247.1"/>
    <property type="molecule type" value="Genomic_DNA"/>
</dbReference>
<dbReference type="AlphaFoldDB" id="A0ABD5QMH4"/>
<keyword evidence="3" id="KW-1185">Reference proteome</keyword>
<gene>
    <name evidence="2" type="ORF">ACFPFO_21355</name>
</gene>
<name>A0ABD5QMH4_9EURY</name>
<dbReference type="InterPro" id="IPR043899">
    <property type="entry name" value="DUF5789"/>
</dbReference>
<comment type="caution">
    <text evidence="2">The sequence shown here is derived from an EMBL/GenBank/DDBJ whole genome shotgun (WGS) entry which is preliminary data.</text>
</comment>
<evidence type="ECO:0000313" key="3">
    <source>
        <dbReference type="Proteomes" id="UP001595925"/>
    </source>
</evidence>
<feature type="compositionally biased region" description="Basic and acidic residues" evidence="1">
    <location>
        <begin position="99"/>
        <end position="109"/>
    </location>
</feature>
<protein>
    <recommendedName>
        <fullName evidence="4">DUF2795 domain-containing protein</fullName>
    </recommendedName>
</protein>
<dbReference type="Proteomes" id="UP001595925">
    <property type="component" value="Unassembled WGS sequence"/>
</dbReference>
<organism evidence="2 3">
    <name type="scientific">Saliphagus infecundisoli</name>
    <dbReference type="NCBI Taxonomy" id="1849069"/>
    <lineage>
        <taxon>Archaea</taxon>
        <taxon>Methanobacteriati</taxon>
        <taxon>Methanobacteriota</taxon>
        <taxon>Stenosarchaea group</taxon>
        <taxon>Halobacteria</taxon>
        <taxon>Halobacteriales</taxon>
        <taxon>Natrialbaceae</taxon>
        <taxon>Saliphagus</taxon>
    </lineage>
</organism>
<feature type="region of interest" description="Disordered" evidence="1">
    <location>
        <begin position="88"/>
        <end position="109"/>
    </location>
</feature>
<accession>A0ABD5QMH4</accession>